<evidence type="ECO:0000313" key="2">
    <source>
        <dbReference type="WBParaSite" id="RSKR_0000237400.1"/>
    </source>
</evidence>
<dbReference type="WBParaSite" id="RSKR_0000237400.1">
    <property type="protein sequence ID" value="RSKR_0000237400.1"/>
    <property type="gene ID" value="RSKR_0000237400"/>
</dbReference>
<sequence>MGGKNEIILEQSNLFLSEGYTTVALAANTNIYKLCAVRKLDNSEKVVSVVEFWNVLEMPTMVLEKCIPFNNVEFEACAWVGDFAIITSDNGSIYQLSPFNQIVSKIYICPSPLWCIAVMSGSKFVVGSDNGAIYYCNLNKEKGNKAEMSSRTNIDMATRVLSIAYCPELSTLALGLLDNVHFIKLQNEHEHKTFSVRLPKRNSNAEVLIWSLSFMGKALAAGDSLGKVTLLNGKNGALIKQIPSHQGDVLCMSVEGMTIFAAGVDYRIQIISALTSQDKKFDYATKGQRIIHTNDVKAMTSVHDWLISGGAEHDLVLSKKHVKTVRYGPGNGTIMSAQSNKLLMVHSNFVEVWEKGDSTFDEKKKVGDSYECTKIPKNLMRLGSIKGRYITNGAISPNGRVIATTTDKCLLICKFDYGSEKLSMEKIGTVDENVSALKIFDDYIICCSGNFKIFKFDFETKETTVIAETENNTDILKFECSGDKKLLVALNSRNQLLVFGKEDSEDIFETINVPSPVTGFQFISNDTIVVSTVSNEESLTLYNVATSNPKNKSLSQKAIFGKEEMDYIRNVSFNHALDKLIVSTGSKWKIISGLGQGKAILESDDTIQKSLNTPFSDSVFLPYWINCGLKESNIILTHASPREAPSNVAKNISRYGLGLFCESALGQCEVPIYIESSNASSGFLHSPNYPTSYPEDQNCQYILIGTPDLVIHLTFIDFDLEDSFAISQQCLNDYVLIIVTDRNGRRHYGERYCGNKLPSPIKTMQYKAEIMFTSSRMGHKRGFKIRYDFIGEAECEKASLYLSDGYKHDGLSEIGNKKFMSQQLEVKFCGNELYYAEEGMMSYLSQGNRVIIKFVTKEKPSVEQFNKYESEGKPIGFKLRWTEVLSLVEEGDNERRCEGFTCSGGEFCIDDGQNGHTSLRILLEILIILWRYNPLVPEQKEYRLHVMAGTIYLYFHFYMGNGKVNLQIVKENLYLFLGVSEREFTKKVGFNLYDFINLDICKSYFETLTGENGELYITISNNNETECLKIAAAAIKLGFNNSKSVNKETSKYLAIDKGLKKVVGMKDQASTINTDYNCKDEEFYDYDQIQSKVTANRVQEVEQCNYEDNLFCESNKFNQFLDGNYDQMPGEKEIRNTLNRSKLSKKRGQYIYKNSCKSLVLDGFDVVQTTLGKMVMYYIILLGPQYYCSETALFHNVPLYLYHFEENIKLFTGFNFDFEFCQKYFGLNTLKDVFMKYFSKEIKIEWNANNKFLLVICDRRVIQKNFDTAKKKFAELTNVNEFKESSVRQDVEDAKVFATATNWIPYGMTAENLFIKNNYHKE</sequence>
<organism evidence="1 2">
    <name type="scientific">Rhabditophanes sp. KR3021</name>
    <dbReference type="NCBI Taxonomy" id="114890"/>
    <lineage>
        <taxon>Eukaryota</taxon>
        <taxon>Metazoa</taxon>
        <taxon>Ecdysozoa</taxon>
        <taxon>Nematoda</taxon>
        <taxon>Chromadorea</taxon>
        <taxon>Rhabditida</taxon>
        <taxon>Tylenchina</taxon>
        <taxon>Panagrolaimomorpha</taxon>
        <taxon>Strongyloidoidea</taxon>
        <taxon>Alloionematidae</taxon>
        <taxon>Rhabditophanes</taxon>
    </lineage>
</organism>
<dbReference type="Proteomes" id="UP000095286">
    <property type="component" value="Unplaced"/>
</dbReference>
<accession>A0AC35TMS2</accession>
<evidence type="ECO:0000313" key="1">
    <source>
        <dbReference type="Proteomes" id="UP000095286"/>
    </source>
</evidence>
<proteinExistence type="predicted"/>
<name>A0AC35TMS2_9BILA</name>
<reference evidence="2" key="1">
    <citation type="submission" date="2016-11" db="UniProtKB">
        <authorList>
            <consortium name="WormBaseParasite"/>
        </authorList>
    </citation>
    <scope>IDENTIFICATION</scope>
    <source>
        <strain evidence="2">KR3021</strain>
    </source>
</reference>
<protein>
    <submittedName>
        <fullName evidence="2">CUB domain-containing protein</fullName>
    </submittedName>
</protein>